<feature type="region of interest" description="Disordered" evidence="1">
    <location>
        <begin position="1"/>
        <end position="88"/>
    </location>
</feature>
<name>A0A7S1YTJ9_9STRA</name>
<proteinExistence type="predicted"/>
<sequence>MIRHDTESPEKSPPHGECYYQSHHSDRKHGMNNAFYANENDGGGNKRNNDEFVNVASDTDSPRKPSKRTKMNHFLNDSPRIDHSDFDTDFYPRQKVIPTEGYPQMDQLPEQTSSFDYRSENDSQQVSAEPRSNFQHLRQQEFNSHHQDQAIHPHGYGAYSSNYQMSSNATNMTNAARSDVPQAVSHTVANYRPDVLSRIDRVVTPPTPGQYYGQAPISYYPSSPMAPAWQQYNKMMATHPNPPHHHQYYSHSNPNAMYQQQYSHGSHPSPYTDYHMHSGSNNYSQNAHSRFAQLPPPPPPLYSSHASYANHDNYPADYHHHQLSNHLALNTLRSSHCFSLATEEDKNWLSEFLCFVRTNCIEAFCASQEDVSARLGSKKVKLNQVGIRCRFCVNCPDRRKARRSSTFPSSLSRIYQSLTMMLRDHFMNCSSMPDEEKEAYSLLRSNTSQGIVGSKDYWVTSAKSRGLIDTPEGIFLDDGRNEERTID</sequence>
<feature type="compositionally biased region" description="Basic and acidic residues" evidence="1">
    <location>
        <begin position="79"/>
        <end position="88"/>
    </location>
</feature>
<feature type="region of interest" description="Disordered" evidence="1">
    <location>
        <begin position="258"/>
        <end position="296"/>
    </location>
</feature>
<organism evidence="2">
    <name type="scientific">Ditylum brightwellii</name>
    <dbReference type="NCBI Taxonomy" id="49249"/>
    <lineage>
        <taxon>Eukaryota</taxon>
        <taxon>Sar</taxon>
        <taxon>Stramenopiles</taxon>
        <taxon>Ochrophyta</taxon>
        <taxon>Bacillariophyta</taxon>
        <taxon>Mediophyceae</taxon>
        <taxon>Lithodesmiophycidae</taxon>
        <taxon>Lithodesmiales</taxon>
        <taxon>Lithodesmiaceae</taxon>
        <taxon>Ditylum</taxon>
    </lineage>
</organism>
<evidence type="ECO:0000313" key="2">
    <source>
        <dbReference type="EMBL" id="CAD9318899.1"/>
    </source>
</evidence>
<gene>
    <name evidence="2" type="ORF">DBRI1063_LOCUS5113</name>
</gene>
<feature type="compositionally biased region" description="Polar residues" evidence="1">
    <location>
        <begin position="278"/>
        <end position="288"/>
    </location>
</feature>
<protein>
    <submittedName>
        <fullName evidence="2">Uncharacterized protein</fullName>
    </submittedName>
</protein>
<feature type="compositionally biased region" description="Basic and acidic residues" evidence="1">
    <location>
        <begin position="1"/>
        <end position="14"/>
    </location>
</feature>
<evidence type="ECO:0000256" key="1">
    <source>
        <dbReference type="SAM" id="MobiDB-lite"/>
    </source>
</evidence>
<accession>A0A7S1YTJ9</accession>
<dbReference type="AlphaFoldDB" id="A0A7S1YTJ9"/>
<dbReference type="EMBL" id="HBGN01008009">
    <property type="protein sequence ID" value="CAD9318899.1"/>
    <property type="molecule type" value="Transcribed_RNA"/>
</dbReference>
<reference evidence="2" key="1">
    <citation type="submission" date="2021-01" db="EMBL/GenBank/DDBJ databases">
        <authorList>
            <person name="Corre E."/>
            <person name="Pelletier E."/>
            <person name="Niang G."/>
            <person name="Scheremetjew M."/>
            <person name="Finn R."/>
            <person name="Kale V."/>
            <person name="Holt S."/>
            <person name="Cochrane G."/>
            <person name="Meng A."/>
            <person name="Brown T."/>
            <person name="Cohen L."/>
        </authorList>
    </citation>
    <scope>NUCLEOTIDE SEQUENCE</scope>
    <source>
        <strain evidence="2">Pop2</strain>
    </source>
</reference>